<proteinExistence type="predicted"/>
<gene>
    <name evidence="2" type="ORF">SORDD15_00324</name>
</gene>
<comment type="caution">
    <text evidence="2">The sequence shown here is derived from an EMBL/GenBank/DDBJ whole genome shotgun (WGS) entry which is preliminary data.</text>
</comment>
<feature type="domain" description="Imm-5-like" evidence="1">
    <location>
        <begin position="45"/>
        <end position="172"/>
    </location>
</feature>
<accession>A0A139P2C1</accession>
<evidence type="ECO:0000313" key="2">
    <source>
        <dbReference type="EMBL" id="KXT82326.1"/>
    </source>
</evidence>
<dbReference type="InterPro" id="IPR048667">
    <property type="entry name" value="Imm5-like"/>
</dbReference>
<evidence type="ECO:0000259" key="1">
    <source>
        <dbReference type="Pfam" id="PF21805"/>
    </source>
</evidence>
<evidence type="ECO:0000313" key="3">
    <source>
        <dbReference type="Proteomes" id="UP000070678"/>
    </source>
</evidence>
<reference evidence="2 3" key="1">
    <citation type="submission" date="2016-01" db="EMBL/GenBank/DDBJ databases">
        <title>Highly variable Streptococcus oralis are common among viridans streptococci isolated from primates.</title>
        <authorList>
            <person name="Denapaite D."/>
            <person name="Rieger M."/>
            <person name="Koendgen S."/>
            <person name="Brueckner R."/>
            <person name="Ochigava I."/>
            <person name="Kappeler P."/>
            <person name="Maetz-Rensing K."/>
            <person name="Leendertz F."/>
            <person name="Hakenbeck R."/>
        </authorList>
    </citation>
    <scope>NUCLEOTIDE SEQUENCE [LARGE SCALE GENOMIC DNA]</scope>
    <source>
        <strain evidence="2 3">DD15</strain>
    </source>
</reference>
<protein>
    <recommendedName>
        <fullName evidence="1">Imm-5-like domain-containing protein</fullName>
    </recommendedName>
</protein>
<organism evidence="2 3">
    <name type="scientific">Streptococcus oralis</name>
    <dbReference type="NCBI Taxonomy" id="1303"/>
    <lineage>
        <taxon>Bacteria</taxon>
        <taxon>Bacillati</taxon>
        <taxon>Bacillota</taxon>
        <taxon>Bacilli</taxon>
        <taxon>Lactobacillales</taxon>
        <taxon>Streptococcaceae</taxon>
        <taxon>Streptococcus</taxon>
    </lineage>
</organism>
<sequence length="187" mass="21850">MNPEDYAWNEFERTAYKTKMNHLPSPYKVAIWDDSEKRLELEQILDRLPQKELARWALENSQDFLSLIDIGDEGEKNKIIRQTYEAFDARLRNEFSPHELRKAGFAANLLSKNAQNQIAKYAARVFVQAISTAHMRGHAIVSADYAIKVRNLQEADKLELVRQEREKQIRLAESFIGNKKEFIILKE</sequence>
<dbReference type="Pfam" id="PF21805">
    <property type="entry name" value="Imm5_like"/>
    <property type="match status" value="1"/>
</dbReference>
<dbReference type="PATRIC" id="fig|1303.78.peg.342"/>
<dbReference type="Proteomes" id="UP000070678">
    <property type="component" value="Unassembled WGS sequence"/>
</dbReference>
<name>A0A139P2C1_STROR</name>
<dbReference type="EMBL" id="LQNX01000021">
    <property type="protein sequence ID" value="KXT82326.1"/>
    <property type="molecule type" value="Genomic_DNA"/>
</dbReference>
<dbReference type="AlphaFoldDB" id="A0A139P2C1"/>
<dbReference type="OrthoDB" id="2222991at2"/>
<dbReference type="RefSeq" id="WP_061413795.1">
    <property type="nucleotide sequence ID" value="NZ_KQ969521.1"/>
</dbReference>